<evidence type="ECO:0000313" key="3">
    <source>
        <dbReference type="Proteomes" id="UP000005952"/>
    </source>
</evidence>
<dbReference type="RefSeq" id="WP_015597653.1">
    <property type="nucleotide sequence ID" value="NC_021172.1"/>
</dbReference>
<dbReference type="Pfam" id="PF04519">
    <property type="entry name" value="Bactofilin"/>
    <property type="match status" value="1"/>
</dbReference>
<protein>
    <recommendedName>
        <fullName evidence="4">Polymer-forming cytoskeletal protein</fullName>
    </recommendedName>
</protein>
<gene>
    <name evidence="2" type="ORF">HYPDE_29718</name>
</gene>
<sequence>MADTRGVLIIGEGAVLKGEVKKGRRVEVWGYVEGGVTASELVVQEGGKVFGNVKSDTAEVHGTLQGDVRVQQLFSLKSTGSAAGKIRYGRLSMEEGAELSAHVRNIPPAIAGDLDLTVDKGRSVRITLADLNAVDPDDKPEDLTFAVSKANGGFVALAGTLKTPVSSFSQADLAGGQVYFSHDGSQGPKAHFDVEVTDASGASSGPAKTVNVAVRA</sequence>
<dbReference type="InterPro" id="IPR007607">
    <property type="entry name" value="BacA/B"/>
</dbReference>
<dbReference type="KEGG" id="hdt:HYPDE_29718"/>
<name>N0B3R0_9HYPH</name>
<dbReference type="EMBL" id="CP005587">
    <property type="protein sequence ID" value="AGK57618.1"/>
    <property type="molecule type" value="Genomic_DNA"/>
</dbReference>
<accession>N0B3R0</accession>
<evidence type="ECO:0008006" key="4">
    <source>
        <dbReference type="Google" id="ProtNLM"/>
    </source>
</evidence>
<dbReference type="Pfam" id="PF16184">
    <property type="entry name" value="Cadherin_3"/>
    <property type="match status" value="1"/>
</dbReference>
<dbReference type="AlphaFoldDB" id="N0B3R0"/>
<dbReference type="OrthoDB" id="7931894at2"/>
<keyword evidence="3" id="KW-1185">Reference proteome</keyword>
<dbReference type="HOGENOM" id="CLU_1276213_0_0_5"/>
<proteinExistence type="inferred from homology"/>
<reference evidence="2 3" key="1">
    <citation type="journal article" date="2013" name="Genome Announc.">
        <title>Genome sequences for three denitrifying bacterial strains isolated from a uranium- and nitrate-contaminated subsurface environment.</title>
        <authorList>
            <person name="Venkatramanan R."/>
            <person name="Prakash O."/>
            <person name="Woyke T."/>
            <person name="Chain P."/>
            <person name="Goodwin L.A."/>
            <person name="Watson D."/>
            <person name="Brooks S."/>
            <person name="Kostka J.E."/>
            <person name="Green S.J."/>
        </authorList>
    </citation>
    <scope>NUCLEOTIDE SEQUENCE [LARGE SCALE GENOMIC DNA]</scope>
    <source>
        <strain evidence="2 3">1NES1</strain>
    </source>
</reference>
<evidence type="ECO:0000313" key="2">
    <source>
        <dbReference type="EMBL" id="AGK57618.1"/>
    </source>
</evidence>
<dbReference type="STRING" id="670307.HYPDE_29718"/>
<dbReference type="Proteomes" id="UP000005952">
    <property type="component" value="Chromosome"/>
</dbReference>
<dbReference type="PANTHER" id="PTHR35024:SF4">
    <property type="entry name" value="POLYMER-FORMING CYTOSKELETAL PROTEIN"/>
    <property type="match status" value="1"/>
</dbReference>
<dbReference type="InterPro" id="IPR039005">
    <property type="entry name" value="CSPG_rpt"/>
</dbReference>
<evidence type="ECO:0000256" key="1">
    <source>
        <dbReference type="ARBA" id="ARBA00044755"/>
    </source>
</evidence>
<dbReference type="PROSITE" id="PS51854">
    <property type="entry name" value="CSPG"/>
    <property type="match status" value="1"/>
</dbReference>
<comment type="similarity">
    <text evidence="1">Belongs to the bactofilin family.</text>
</comment>
<organism evidence="2 3">
    <name type="scientific">Hyphomicrobium denitrificans 1NES1</name>
    <dbReference type="NCBI Taxonomy" id="670307"/>
    <lineage>
        <taxon>Bacteria</taxon>
        <taxon>Pseudomonadati</taxon>
        <taxon>Pseudomonadota</taxon>
        <taxon>Alphaproteobacteria</taxon>
        <taxon>Hyphomicrobiales</taxon>
        <taxon>Hyphomicrobiaceae</taxon>
        <taxon>Hyphomicrobium</taxon>
    </lineage>
</organism>
<dbReference type="PANTHER" id="PTHR35024">
    <property type="entry name" value="HYPOTHETICAL CYTOSOLIC PROTEIN"/>
    <property type="match status" value="1"/>
</dbReference>
<dbReference type="eggNOG" id="COG1664">
    <property type="taxonomic scope" value="Bacteria"/>
</dbReference>